<evidence type="ECO:0000256" key="6">
    <source>
        <dbReference type="ARBA" id="ARBA00023040"/>
    </source>
</evidence>
<evidence type="ECO:0000256" key="3">
    <source>
        <dbReference type="ARBA" id="ARBA00022475"/>
    </source>
</evidence>
<proteinExistence type="inferred from homology"/>
<feature type="region of interest" description="Disordered" evidence="10">
    <location>
        <begin position="204"/>
        <end position="238"/>
    </location>
</feature>
<keyword evidence="3" id="KW-1003">Cell membrane</keyword>
<dbReference type="FunFam" id="1.20.1070.10:FF:000378">
    <property type="entry name" value="CG18208-like amine receptor"/>
    <property type="match status" value="1"/>
</dbReference>
<dbReference type="PANTHER" id="PTHR24248:SF189">
    <property type="entry name" value="ALPHA2-ADRENERGIC-LIKE OCTOPAMINE RECEPTOR, ISOFORM B"/>
    <property type="match status" value="1"/>
</dbReference>
<evidence type="ECO:0000256" key="8">
    <source>
        <dbReference type="ARBA" id="ARBA00023170"/>
    </source>
</evidence>
<dbReference type="PRINTS" id="PR00237">
    <property type="entry name" value="GPCRRHODOPSN"/>
</dbReference>
<evidence type="ECO:0000259" key="12">
    <source>
        <dbReference type="PROSITE" id="PS50262"/>
    </source>
</evidence>
<protein>
    <recommendedName>
        <fullName evidence="12">G-protein coupled receptors family 1 profile domain-containing protein</fullName>
    </recommendedName>
</protein>
<feature type="transmembrane region" description="Helical" evidence="11">
    <location>
        <begin position="377"/>
        <end position="402"/>
    </location>
</feature>
<feature type="transmembrane region" description="Helical" evidence="11">
    <location>
        <begin position="414"/>
        <end position="436"/>
    </location>
</feature>
<dbReference type="AlphaFoldDB" id="A0A182MZN3"/>
<feature type="domain" description="G-protein coupled receptors family 1 profile" evidence="12">
    <location>
        <begin position="367"/>
        <end position="433"/>
    </location>
</feature>
<evidence type="ECO:0000256" key="4">
    <source>
        <dbReference type="ARBA" id="ARBA00022692"/>
    </source>
</evidence>
<feature type="compositionally biased region" description="Low complexity" evidence="10">
    <location>
        <begin position="217"/>
        <end position="236"/>
    </location>
</feature>
<keyword evidence="6" id="KW-0297">G-protein coupled receptor</keyword>
<keyword evidence="14" id="KW-1185">Reference proteome</keyword>
<name>A0A182MZN3_9DIPT</name>
<dbReference type="GO" id="GO:0004930">
    <property type="term" value="F:G protein-coupled receptor activity"/>
    <property type="evidence" value="ECO:0007669"/>
    <property type="project" value="UniProtKB-KW"/>
</dbReference>
<keyword evidence="5 11" id="KW-1133">Transmembrane helix</keyword>
<feature type="region of interest" description="Disordered" evidence="10">
    <location>
        <begin position="51"/>
        <end position="119"/>
    </location>
</feature>
<keyword evidence="9" id="KW-0807">Transducer</keyword>
<dbReference type="PANTHER" id="PTHR24248">
    <property type="entry name" value="ADRENERGIC RECEPTOR-RELATED G-PROTEIN COUPLED RECEPTOR"/>
    <property type="match status" value="1"/>
</dbReference>
<evidence type="ECO:0000313" key="13">
    <source>
        <dbReference type="EnsemblMetazoa" id="ADIR000838-PA"/>
    </source>
</evidence>
<keyword evidence="4 11" id="KW-0812">Transmembrane</keyword>
<dbReference type="GO" id="GO:0005886">
    <property type="term" value="C:plasma membrane"/>
    <property type="evidence" value="ECO:0007669"/>
    <property type="project" value="UniProtKB-SubCell"/>
</dbReference>
<feature type="region of interest" description="Disordered" evidence="10">
    <location>
        <begin position="133"/>
        <end position="170"/>
    </location>
</feature>
<keyword evidence="7 11" id="KW-0472">Membrane</keyword>
<dbReference type="VEuPathDB" id="VectorBase:ADIR000838"/>
<feature type="compositionally biased region" description="Polar residues" evidence="10">
    <location>
        <begin position="59"/>
        <end position="68"/>
    </location>
</feature>
<evidence type="ECO:0000256" key="7">
    <source>
        <dbReference type="ARBA" id="ARBA00023136"/>
    </source>
</evidence>
<dbReference type="EnsemblMetazoa" id="ADIR000838-RA">
    <property type="protein sequence ID" value="ADIR000838-PA"/>
    <property type="gene ID" value="ADIR000838"/>
</dbReference>
<accession>A0A182MZN3</accession>
<reference evidence="14" key="1">
    <citation type="submission" date="2013-03" db="EMBL/GenBank/DDBJ databases">
        <title>The Genome Sequence of Anopheles dirus WRAIR2.</title>
        <authorList>
            <consortium name="The Broad Institute Genomics Platform"/>
            <person name="Neafsey D.E."/>
            <person name="Walton C."/>
            <person name="Walker B."/>
            <person name="Young S.K."/>
            <person name="Zeng Q."/>
            <person name="Gargeya S."/>
            <person name="Fitzgerald M."/>
            <person name="Haas B."/>
            <person name="Abouelleil A."/>
            <person name="Allen A.W."/>
            <person name="Alvarado L."/>
            <person name="Arachchi H.M."/>
            <person name="Berlin A.M."/>
            <person name="Chapman S.B."/>
            <person name="Gainer-Dewar J."/>
            <person name="Goldberg J."/>
            <person name="Griggs A."/>
            <person name="Gujja S."/>
            <person name="Hansen M."/>
            <person name="Howarth C."/>
            <person name="Imamovic A."/>
            <person name="Ireland A."/>
            <person name="Larimer J."/>
            <person name="McCowan C."/>
            <person name="Murphy C."/>
            <person name="Pearson M."/>
            <person name="Poon T.W."/>
            <person name="Priest M."/>
            <person name="Roberts A."/>
            <person name="Saif S."/>
            <person name="Shea T."/>
            <person name="Sisk P."/>
            <person name="Sykes S."/>
            <person name="Wortman J."/>
            <person name="Nusbaum C."/>
            <person name="Birren B."/>
        </authorList>
    </citation>
    <scope>NUCLEOTIDE SEQUENCE [LARGE SCALE GENOMIC DNA]</scope>
    <source>
        <strain evidence="14">WRAIR2</strain>
    </source>
</reference>
<feature type="region of interest" description="Disordered" evidence="10">
    <location>
        <begin position="297"/>
        <end position="325"/>
    </location>
</feature>
<evidence type="ECO:0000256" key="9">
    <source>
        <dbReference type="ARBA" id="ARBA00023224"/>
    </source>
</evidence>
<feature type="compositionally biased region" description="Polar residues" evidence="10">
    <location>
        <begin position="77"/>
        <end position="87"/>
    </location>
</feature>
<dbReference type="InterPro" id="IPR000276">
    <property type="entry name" value="GPCR_Rhodpsn"/>
</dbReference>
<evidence type="ECO:0000256" key="1">
    <source>
        <dbReference type="ARBA" id="ARBA00004651"/>
    </source>
</evidence>
<evidence type="ECO:0000256" key="10">
    <source>
        <dbReference type="SAM" id="MobiDB-lite"/>
    </source>
</evidence>
<keyword evidence="8" id="KW-0675">Receptor</keyword>
<evidence type="ECO:0000256" key="11">
    <source>
        <dbReference type="SAM" id="Phobius"/>
    </source>
</evidence>
<dbReference type="STRING" id="7168.A0A182MZN3"/>
<reference evidence="13" key="2">
    <citation type="submission" date="2020-05" db="UniProtKB">
        <authorList>
            <consortium name="EnsemblMetazoa"/>
        </authorList>
    </citation>
    <scope>IDENTIFICATION</scope>
    <source>
        <strain evidence="13">WRAIR2</strain>
    </source>
</reference>
<organism evidence="13 14">
    <name type="scientific">Anopheles dirus</name>
    <dbReference type="NCBI Taxonomy" id="7168"/>
    <lineage>
        <taxon>Eukaryota</taxon>
        <taxon>Metazoa</taxon>
        <taxon>Ecdysozoa</taxon>
        <taxon>Arthropoda</taxon>
        <taxon>Hexapoda</taxon>
        <taxon>Insecta</taxon>
        <taxon>Pterygota</taxon>
        <taxon>Neoptera</taxon>
        <taxon>Endopterygota</taxon>
        <taxon>Diptera</taxon>
        <taxon>Nematocera</taxon>
        <taxon>Culicoidea</taxon>
        <taxon>Culicidae</taxon>
        <taxon>Anophelinae</taxon>
        <taxon>Anopheles</taxon>
    </lineage>
</organism>
<comment type="similarity">
    <text evidence="2">Belongs to the G-protein coupled receptor 1 family.</text>
</comment>
<dbReference type="PROSITE" id="PS50262">
    <property type="entry name" value="G_PROTEIN_RECEP_F1_2"/>
    <property type="match status" value="1"/>
</dbReference>
<dbReference type="SUPFAM" id="SSF81321">
    <property type="entry name" value="Family A G protein-coupled receptor-like"/>
    <property type="match status" value="1"/>
</dbReference>
<comment type="subcellular location">
    <subcellularLocation>
        <location evidence="1">Cell membrane</location>
        <topology evidence="1">Multi-pass membrane protein</topology>
    </subcellularLocation>
</comment>
<feature type="compositionally biased region" description="Gly residues" evidence="10">
    <location>
        <begin position="299"/>
        <end position="311"/>
    </location>
</feature>
<evidence type="ECO:0000256" key="5">
    <source>
        <dbReference type="ARBA" id="ARBA00022989"/>
    </source>
</evidence>
<feature type="compositionally biased region" description="Pro residues" evidence="10">
    <location>
        <begin position="151"/>
        <end position="163"/>
    </location>
</feature>
<dbReference type="Pfam" id="PF00001">
    <property type="entry name" value="7tm_1"/>
    <property type="match status" value="1"/>
</dbReference>
<evidence type="ECO:0000256" key="2">
    <source>
        <dbReference type="ARBA" id="ARBA00010663"/>
    </source>
</evidence>
<feature type="transmembrane region" description="Helical" evidence="11">
    <location>
        <begin position="12"/>
        <end position="41"/>
    </location>
</feature>
<evidence type="ECO:0000313" key="14">
    <source>
        <dbReference type="Proteomes" id="UP000075884"/>
    </source>
</evidence>
<dbReference type="Gene3D" id="1.20.1070.10">
    <property type="entry name" value="Rhodopsin 7-helix transmembrane proteins"/>
    <property type="match status" value="2"/>
</dbReference>
<dbReference type="Proteomes" id="UP000075884">
    <property type="component" value="Unassembled WGS sequence"/>
</dbReference>
<dbReference type="InterPro" id="IPR017452">
    <property type="entry name" value="GPCR_Rhodpsn_7TM"/>
</dbReference>
<feature type="region of interest" description="Disordered" evidence="10">
    <location>
        <begin position="347"/>
        <end position="370"/>
    </location>
</feature>
<sequence>MKWGSLHLSQDIGYVLYSALGSFYIPSCIMVFVYIRIYFAAKARARRGIRKKPLKPPSEQDTSFTRNAGTVPMPSLPSASSSNNQPHQALPVPVTGGGGGGGTTQIATIEPPPRGTASPMPIPVVTCDFASDMSTSEAATAEQDNHGPVAPVAPGPEPKPSPSAGPAGRTRALSVGIDTDMVSEFDPSSSDSGVISRCAVDTLKVTQPPGGGGRGPNGLAAPDPAASPSPSAGPAGRTRALSVGIDTDMVSEFDPSSSDSGVISRCAVVKPLKFRLCQPIFGKGKAKARQASKAAAGHAGAGGRSGGGGGNCTTPMLGGSGGGGGGQQAITQLMAAAKQADSAACSSEVEPALPPKPKPRDPEKEKRRIARKKEKRATLILGLIMGSFIACWLPFFFLYILVPICPDCHIPDSAFSLAFWLGYMNSALNPAIYTIFNKDFRRAFRRILFK</sequence>